<evidence type="ECO:0000256" key="4">
    <source>
        <dbReference type="SAM" id="SignalP"/>
    </source>
</evidence>
<sequence>MRSVRLRPIRLVAALAALLSTVLPVAAGAARPLAGSHGVATPSEESWGDEGFEAEARRLGEAEERRLVEEAAHRAGLTAARRGQAAPAPEAADPDKARRLEADDELARLVVLPEETLEDLEHAWRDRREAVARGDLLAAATAESRVLDLRHRLDVAELDTFAAAAVRESQALTWSDPAAALARAQLAVALSPSLPAAHLSRLAARFAADPWDVADWGHSGLEALRAGLGHERHLRPFLADLGVAAGLALALTGAFTLLLLALRHGRHVLHDFHHLFPRQVARLQSGAVALVLLALPVAFGLGPLVFASGVVAAIWLYLSRTEKTVLGVWLVVLGLLPAGAGWLADRTAWSGTLAEVVDRVDRGADLRLAEALAPRSEAKDPRPEELFALARVEKRQGKLDAAESLFARALVLRPGWAHASVGLGNVRFLRGDWTGAARLYDEALEADPGLAETWFNLSRVYYRQVDFPRGQQARDRAVELDPTLVARYGKGGGEPDAAGGHRFLADPSLREADLVALATRPGESARVTAQIAGWLAPRVPAPLVTWLGLVIVAGLAALASFRGRVRPSRGCARCGRSVCERCDPETSRGPDCGQCVHVFGRRGRVDPAARVRKELAVASYRARRGVVLRCSAILLAAPALKGRAARGALVIGIFAFFGILLAISDGVIRPAFVFDAAWKAALLTTATAATYLLGIREGWKEPG</sequence>
<accession>A0A0K1PBU7</accession>
<evidence type="ECO:0000256" key="1">
    <source>
        <dbReference type="PROSITE-ProRule" id="PRU00339"/>
    </source>
</evidence>
<dbReference type="OrthoDB" id="5495317at2"/>
<keyword evidence="4" id="KW-0732">Signal</keyword>
<organism evidence="5 6">
    <name type="scientific">Vulgatibacter incomptus</name>
    <dbReference type="NCBI Taxonomy" id="1391653"/>
    <lineage>
        <taxon>Bacteria</taxon>
        <taxon>Pseudomonadati</taxon>
        <taxon>Myxococcota</taxon>
        <taxon>Myxococcia</taxon>
        <taxon>Myxococcales</taxon>
        <taxon>Cystobacterineae</taxon>
        <taxon>Vulgatibacteraceae</taxon>
        <taxon>Vulgatibacter</taxon>
    </lineage>
</organism>
<feature type="repeat" description="TPR" evidence="1">
    <location>
        <begin position="451"/>
        <end position="484"/>
    </location>
</feature>
<evidence type="ECO:0000313" key="5">
    <source>
        <dbReference type="EMBL" id="AKU90594.1"/>
    </source>
</evidence>
<feature type="repeat" description="TPR" evidence="1">
    <location>
        <begin position="417"/>
        <end position="450"/>
    </location>
</feature>
<dbReference type="SUPFAM" id="SSF48452">
    <property type="entry name" value="TPR-like"/>
    <property type="match status" value="1"/>
</dbReference>
<dbReference type="InterPro" id="IPR011990">
    <property type="entry name" value="TPR-like_helical_dom_sf"/>
</dbReference>
<evidence type="ECO:0000256" key="2">
    <source>
        <dbReference type="SAM" id="MobiDB-lite"/>
    </source>
</evidence>
<feature type="region of interest" description="Disordered" evidence="2">
    <location>
        <begin position="76"/>
        <end position="96"/>
    </location>
</feature>
<feature type="transmembrane region" description="Helical" evidence="3">
    <location>
        <begin position="676"/>
        <end position="695"/>
    </location>
</feature>
<feature type="transmembrane region" description="Helical" evidence="3">
    <location>
        <begin position="644"/>
        <end position="664"/>
    </location>
</feature>
<dbReference type="InterPro" id="IPR019734">
    <property type="entry name" value="TPR_rpt"/>
</dbReference>
<feature type="chain" id="PRO_5005465410" evidence="4">
    <location>
        <begin position="30"/>
        <end position="703"/>
    </location>
</feature>
<dbReference type="AlphaFoldDB" id="A0A0K1PBU7"/>
<dbReference type="Gene3D" id="1.25.40.10">
    <property type="entry name" value="Tetratricopeptide repeat domain"/>
    <property type="match status" value="1"/>
</dbReference>
<reference evidence="5 6" key="1">
    <citation type="submission" date="2015-08" db="EMBL/GenBank/DDBJ databases">
        <authorList>
            <person name="Babu N.S."/>
            <person name="Beckwith C.J."/>
            <person name="Beseler K.G."/>
            <person name="Brison A."/>
            <person name="Carone J.V."/>
            <person name="Caskin T.P."/>
            <person name="Diamond M."/>
            <person name="Durham M.E."/>
            <person name="Foxe J.M."/>
            <person name="Go M."/>
            <person name="Henderson B.A."/>
            <person name="Jones I.B."/>
            <person name="McGettigan J.A."/>
            <person name="Micheletti S.J."/>
            <person name="Nasrallah M.E."/>
            <person name="Ortiz D."/>
            <person name="Piller C.R."/>
            <person name="Privatt S.R."/>
            <person name="Schneider S.L."/>
            <person name="Sharp S."/>
            <person name="Smith T.C."/>
            <person name="Stanton J.D."/>
            <person name="Ullery H.E."/>
            <person name="Wilson R.J."/>
            <person name="Serrano M.G."/>
            <person name="Buck G."/>
            <person name="Lee V."/>
            <person name="Wang Y."/>
            <person name="Carvalho R."/>
            <person name="Voegtly L."/>
            <person name="Shi R."/>
            <person name="Duckworth R."/>
            <person name="Johnson A."/>
            <person name="Loviza R."/>
            <person name="Walstead R."/>
            <person name="Shah Z."/>
            <person name="Kiflezghi M."/>
            <person name="Wade K."/>
            <person name="Ball S.L."/>
            <person name="Bradley K.W."/>
            <person name="Asai D.J."/>
            <person name="Bowman C.A."/>
            <person name="Russell D.A."/>
            <person name="Pope W.H."/>
            <person name="Jacobs-Sera D."/>
            <person name="Hendrix R.W."/>
            <person name="Hatfull G.F."/>
        </authorList>
    </citation>
    <scope>NUCLEOTIDE SEQUENCE [LARGE SCALE GENOMIC DNA]</scope>
    <source>
        <strain evidence="5 6">DSM 27710</strain>
    </source>
</reference>
<dbReference type="EMBL" id="CP012332">
    <property type="protein sequence ID" value="AKU90594.1"/>
    <property type="molecule type" value="Genomic_DNA"/>
</dbReference>
<feature type="compositionally biased region" description="Low complexity" evidence="2">
    <location>
        <begin position="79"/>
        <end position="91"/>
    </location>
</feature>
<dbReference type="Pfam" id="PF13432">
    <property type="entry name" value="TPR_16"/>
    <property type="match status" value="1"/>
</dbReference>
<keyword evidence="3" id="KW-1133">Transmembrane helix</keyword>
<proteinExistence type="predicted"/>
<protein>
    <submittedName>
        <fullName evidence="5">Uncharacterized protein</fullName>
    </submittedName>
</protein>
<evidence type="ECO:0000313" key="6">
    <source>
        <dbReference type="Proteomes" id="UP000055590"/>
    </source>
</evidence>
<feature type="transmembrane region" description="Helical" evidence="3">
    <location>
        <begin position="325"/>
        <end position="344"/>
    </location>
</feature>
<dbReference type="SMART" id="SM00028">
    <property type="entry name" value="TPR"/>
    <property type="match status" value="3"/>
</dbReference>
<keyword evidence="1" id="KW-0802">TPR repeat</keyword>
<dbReference type="RefSeq" id="WP_050725028.1">
    <property type="nucleotide sequence ID" value="NZ_CP012332.1"/>
</dbReference>
<dbReference type="PROSITE" id="PS50005">
    <property type="entry name" value="TPR"/>
    <property type="match status" value="2"/>
</dbReference>
<keyword evidence="6" id="KW-1185">Reference proteome</keyword>
<keyword evidence="3" id="KW-0812">Transmembrane</keyword>
<dbReference type="Proteomes" id="UP000055590">
    <property type="component" value="Chromosome"/>
</dbReference>
<keyword evidence="3" id="KW-0472">Membrane</keyword>
<dbReference type="STRING" id="1391653.AKJ08_0981"/>
<feature type="transmembrane region" description="Helical" evidence="3">
    <location>
        <begin position="241"/>
        <end position="263"/>
    </location>
</feature>
<feature type="transmembrane region" description="Helical" evidence="3">
    <location>
        <begin position="543"/>
        <end position="561"/>
    </location>
</feature>
<name>A0A0K1PBU7_9BACT</name>
<feature type="signal peptide" evidence="4">
    <location>
        <begin position="1"/>
        <end position="29"/>
    </location>
</feature>
<dbReference type="KEGG" id="vin:AKJ08_0981"/>
<gene>
    <name evidence="5" type="ORF">AKJ08_0981</name>
</gene>
<evidence type="ECO:0000256" key="3">
    <source>
        <dbReference type="SAM" id="Phobius"/>
    </source>
</evidence>
<feature type="transmembrane region" description="Helical" evidence="3">
    <location>
        <begin position="301"/>
        <end position="318"/>
    </location>
</feature>